<gene>
    <name evidence="6" type="ORF">HMPREF0731_1281</name>
</gene>
<dbReference type="FunFam" id="1.10.10.10:FF:000001">
    <property type="entry name" value="LysR family transcriptional regulator"/>
    <property type="match status" value="1"/>
</dbReference>
<dbReference type="InterPro" id="IPR000847">
    <property type="entry name" value="LysR_HTH_N"/>
</dbReference>
<accession>D5RJM1</accession>
<evidence type="ECO:0000313" key="7">
    <source>
        <dbReference type="Proteomes" id="UP000005324"/>
    </source>
</evidence>
<dbReference type="HOGENOM" id="CLU_039613_35_0_5"/>
<comment type="caution">
    <text evidence="6">The sequence shown here is derived from an EMBL/GenBank/DDBJ whole genome shotgun (WGS) entry which is preliminary data.</text>
</comment>
<evidence type="ECO:0000256" key="4">
    <source>
        <dbReference type="ARBA" id="ARBA00023163"/>
    </source>
</evidence>
<name>D5RJM1_9PROT</name>
<evidence type="ECO:0000256" key="3">
    <source>
        <dbReference type="ARBA" id="ARBA00023125"/>
    </source>
</evidence>
<dbReference type="PRINTS" id="PR00039">
    <property type="entry name" value="HTHLYSR"/>
</dbReference>
<protein>
    <submittedName>
        <fullName evidence="6">LysR substrate binding domain protein</fullName>
    </submittedName>
</protein>
<dbReference type="SUPFAM" id="SSF53850">
    <property type="entry name" value="Periplasmic binding protein-like II"/>
    <property type="match status" value="1"/>
</dbReference>
<dbReference type="GO" id="GO:0003700">
    <property type="term" value="F:DNA-binding transcription factor activity"/>
    <property type="evidence" value="ECO:0007669"/>
    <property type="project" value="InterPro"/>
</dbReference>
<sequence>MAALTPGTEHILAFLAVAEQGSLSAAAQALNRTQSSMTYAIQRLEAELGVTLFERGQRGTSLTPQGMALLPVARRMAQELDTLRRTADGLAAGVEVKLVMAVEAAFPEARLLALLAAFRRAFPLVRVRIETESMHATAEALLSGRCALGILGPVIERYPGLAGVALGGVERIPVASPDHPLALLPTEIPAEAFRSQILLVLASHSREPRKRPLATPNGGIWRVNTLAAKRSLILAGLGWGRMPAPMVADDLAAGRLVRLRPARLEGLDWTAPLPFFLAHRRDEALGPAASWARAALLEQSQE</sequence>
<dbReference type="SUPFAM" id="SSF46785">
    <property type="entry name" value="Winged helix' DNA-binding domain"/>
    <property type="match status" value="1"/>
</dbReference>
<keyword evidence="3" id="KW-0238">DNA-binding</keyword>
<dbReference type="EMBL" id="ADVL01000210">
    <property type="protein sequence ID" value="EFH12505.1"/>
    <property type="molecule type" value="Genomic_DNA"/>
</dbReference>
<comment type="similarity">
    <text evidence="1">Belongs to the LysR transcriptional regulatory family.</text>
</comment>
<dbReference type="RefSeq" id="WP_007005130.1">
    <property type="nucleotide sequence ID" value="NZ_GG770781.1"/>
</dbReference>
<organism evidence="6 7">
    <name type="scientific">Pseudoroseomonas cervicalis ATCC 49957</name>
    <dbReference type="NCBI Taxonomy" id="525371"/>
    <lineage>
        <taxon>Bacteria</taxon>
        <taxon>Pseudomonadati</taxon>
        <taxon>Pseudomonadota</taxon>
        <taxon>Alphaproteobacteria</taxon>
        <taxon>Acetobacterales</taxon>
        <taxon>Roseomonadaceae</taxon>
        <taxon>Roseomonas</taxon>
    </lineage>
</organism>
<dbReference type="Pfam" id="PF03466">
    <property type="entry name" value="LysR_substrate"/>
    <property type="match status" value="1"/>
</dbReference>
<dbReference type="GO" id="GO:0000976">
    <property type="term" value="F:transcription cis-regulatory region binding"/>
    <property type="evidence" value="ECO:0007669"/>
    <property type="project" value="TreeGrafter"/>
</dbReference>
<dbReference type="PROSITE" id="PS50931">
    <property type="entry name" value="HTH_LYSR"/>
    <property type="match status" value="1"/>
</dbReference>
<proteinExistence type="inferred from homology"/>
<dbReference type="Gene3D" id="3.40.190.290">
    <property type="match status" value="1"/>
</dbReference>
<reference evidence="6 7" key="1">
    <citation type="submission" date="2010-04" db="EMBL/GenBank/DDBJ databases">
        <authorList>
            <person name="Qin X."/>
            <person name="Bachman B."/>
            <person name="Battles P."/>
            <person name="Bell A."/>
            <person name="Bess C."/>
            <person name="Bickham C."/>
            <person name="Chaboub L."/>
            <person name="Chen D."/>
            <person name="Coyle M."/>
            <person name="Deiros D.R."/>
            <person name="Dinh H."/>
            <person name="Forbes L."/>
            <person name="Fowler G."/>
            <person name="Francisco L."/>
            <person name="Fu Q."/>
            <person name="Gubbala S."/>
            <person name="Hale W."/>
            <person name="Han Y."/>
            <person name="Hemphill L."/>
            <person name="Highlander S.K."/>
            <person name="Hirani K."/>
            <person name="Hogues M."/>
            <person name="Jackson L."/>
            <person name="Jakkamsetti A."/>
            <person name="Javaid M."/>
            <person name="Jiang H."/>
            <person name="Korchina V."/>
            <person name="Kovar C."/>
            <person name="Lara F."/>
            <person name="Lee S."/>
            <person name="Mata R."/>
            <person name="Mathew T."/>
            <person name="Moen C."/>
            <person name="Morales K."/>
            <person name="Munidasa M."/>
            <person name="Nazareth L."/>
            <person name="Ngo R."/>
            <person name="Nguyen L."/>
            <person name="Okwuonu G."/>
            <person name="Ongeri F."/>
            <person name="Patil S."/>
            <person name="Petrosino J."/>
            <person name="Pham C."/>
            <person name="Pham P."/>
            <person name="Pu L.-L."/>
            <person name="Puazo M."/>
            <person name="Raj R."/>
            <person name="Reid J."/>
            <person name="Rouhana J."/>
            <person name="Saada N."/>
            <person name="Shang Y."/>
            <person name="Simmons D."/>
            <person name="Thornton R."/>
            <person name="Warren J."/>
            <person name="Weissenberger G."/>
            <person name="Zhang J."/>
            <person name="Zhang L."/>
            <person name="Zhou C."/>
            <person name="Zhu D."/>
            <person name="Muzny D."/>
            <person name="Worley K."/>
            <person name="Gibbs R."/>
        </authorList>
    </citation>
    <scope>NUCLEOTIDE SEQUENCE [LARGE SCALE GENOMIC DNA]</scope>
    <source>
        <strain evidence="6 7">ATCC 49957</strain>
    </source>
</reference>
<keyword evidence="2" id="KW-0805">Transcription regulation</keyword>
<dbReference type="Proteomes" id="UP000005324">
    <property type="component" value="Unassembled WGS sequence"/>
</dbReference>
<evidence type="ECO:0000313" key="6">
    <source>
        <dbReference type="EMBL" id="EFH12505.1"/>
    </source>
</evidence>
<dbReference type="AlphaFoldDB" id="D5RJM1"/>
<dbReference type="InterPro" id="IPR036388">
    <property type="entry name" value="WH-like_DNA-bd_sf"/>
</dbReference>
<dbReference type="Gene3D" id="1.10.10.10">
    <property type="entry name" value="Winged helix-like DNA-binding domain superfamily/Winged helix DNA-binding domain"/>
    <property type="match status" value="1"/>
</dbReference>
<evidence type="ECO:0000256" key="2">
    <source>
        <dbReference type="ARBA" id="ARBA00023015"/>
    </source>
</evidence>
<keyword evidence="7" id="KW-1185">Reference proteome</keyword>
<evidence type="ECO:0000259" key="5">
    <source>
        <dbReference type="PROSITE" id="PS50931"/>
    </source>
</evidence>
<evidence type="ECO:0000256" key="1">
    <source>
        <dbReference type="ARBA" id="ARBA00009437"/>
    </source>
</evidence>
<feature type="domain" description="HTH lysR-type" evidence="5">
    <location>
        <begin position="6"/>
        <end position="63"/>
    </location>
</feature>
<dbReference type="InterPro" id="IPR036390">
    <property type="entry name" value="WH_DNA-bd_sf"/>
</dbReference>
<dbReference type="PANTHER" id="PTHR30126">
    <property type="entry name" value="HTH-TYPE TRANSCRIPTIONAL REGULATOR"/>
    <property type="match status" value="1"/>
</dbReference>
<dbReference type="Pfam" id="PF00126">
    <property type="entry name" value="HTH_1"/>
    <property type="match status" value="1"/>
</dbReference>
<dbReference type="PANTHER" id="PTHR30126:SF91">
    <property type="entry name" value="LYSR FAMILY TRANSCRIPTIONAL REGULATOR"/>
    <property type="match status" value="1"/>
</dbReference>
<dbReference type="OrthoDB" id="196624at2"/>
<keyword evidence="4" id="KW-0804">Transcription</keyword>
<dbReference type="InterPro" id="IPR005119">
    <property type="entry name" value="LysR_subst-bd"/>
</dbReference>